<proteinExistence type="predicted"/>
<dbReference type="GO" id="GO:0015074">
    <property type="term" value="P:DNA integration"/>
    <property type="evidence" value="ECO:0007669"/>
    <property type="project" value="InterPro"/>
</dbReference>
<protein>
    <recommendedName>
        <fullName evidence="1">Integrase catalytic domain-containing protein</fullName>
    </recommendedName>
</protein>
<dbReference type="InterPro" id="IPR012337">
    <property type="entry name" value="RNaseH-like_sf"/>
</dbReference>
<evidence type="ECO:0000259" key="1">
    <source>
        <dbReference type="PROSITE" id="PS50994"/>
    </source>
</evidence>
<feature type="domain" description="Integrase catalytic" evidence="1">
    <location>
        <begin position="20"/>
        <end position="153"/>
    </location>
</feature>
<accession>X1M8C9</accession>
<sequence>RKEKNLFIEELYRQIGQPKVELDWLSRYVLFWETSTTPEVAFRIRALERALFLADPEIFNSDQGSQFTSVTFLRCLEGRSIQISMDGRGRAMDNVFNERLWRSVKYEEVYLNDYPTVSEAKEGIGNYIDFYNQERPHQSLDYKTPADVYFVYDNKDDQTSRYLK</sequence>
<dbReference type="EMBL" id="BARV01003997">
    <property type="protein sequence ID" value="GAI14356.1"/>
    <property type="molecule type" value="Genomic_DNA"/>
</dbReference>
<dbReference type="Pfam" id="PF13683">
    <property type="entry name" value="rve_3"/>
    <property type="match status" value="1"/>
</dbReference>
<reference evidence="2" key="1">
    <citation type="journal article" date="2014" name="Front. Microbiol.">
        <title>High frequency of phylogenetically diverse reductive dehalogenase-homologous genes in deep subseafloor sedimentary metagenomes.</title>
        <authorList>
            <person name="Kawai M."/>
            <person name="Futagami T."/>
            <person name="Toyoda A."/>
            <person name="Takaki Y."/>
            <person name="Nishi S."/>
            <person name="Hori S."/>
            <person name="Arai W."/>
            <person name="Tsubouchi T."/>
            <person name="Morono Y."/>
            <person name="Uchiyama I."/>
            <person name="Ito T."/>
            <person name="Fujiyama A."/>
            <person name="Inagaki F."/>
            <person name="Takami H."/>
        </authorList>
    </citation>
    <scope>NUCLEOTIDE SEQUENCE</scope>
    <source>
        <strain evidence="2">Expedition CK06-06</strain>
    </source>
</reference>
<gene>
    <name evidence="2" type="ORF">S06H3_09188</name>
</gene>
<dbReference type="PANTHER" id="PTHR46889">
    <property type="entry name" value="TRANSPOSASE INSF FOR INSERTION SEQUENCE IS3B-RELATED"/>
    <property type="match status" value="1"/>
</dbReference>
<dbReference type="Gene3D" id="3.30.420.10">
    <property type="entry name" value="Ribonuclease H-like superfamily/Ribonuclease H"/>
    <property type="match status" value="1"/>
</dbReference>
<dbReference type="PANTHER" id="PTHR46889:SF4">
    <property type="entry name" value="TRANSPOSASE INSO FOR INSERTION SEQUENCE ELEMENT IS911B-RELATED"/>
    <property type="match status" value="1"/>
</dbReference>
<dbReference type="InterPro" id="IPR050900">
    <property type="entry name" value="Transposase_IS3/IS150/IS904"/>
</dbReference>
<dbReference type="PROSITE" id="PS50994">
    <property type="entry name" value="INTEGRASE"/>
    <property type="match status" value="1"/>
</dbReference>
<organism evidence="2">
    <name type="scientific">marine sediment metagenome</name>
    <dbReference type="NCBI Taxonomy" id="412755"/>
    <lineage>
        <taxon>unclassified sequences</taxon>
        <taxon>metagenomes</taxon>
        <taxon>ecological metagenomes</taxon>
    </lineage>
</organism>
<evidence type="ECO:0000313" key="2">
    <source>
        <dbReference type="EMBL" id="GAI14356.1"/>
    </source>
</evidence>
<dbReference type="GO" id="GO:0003676">
    <property type="term" value="F:nucleic acid binding"/>
    <property type="evidence" value="ECO:0007669"/>
    <property type="project" value="InterPro"/>
</dbReference>
<dbReference type="InterPro" id="IPR001584">
    <property type="entry name" value="Integrase_cat-core"/>
</dbReference>
<comment type="caution">
    <text evidence="2">The sequence shown here is derived from an EMBL/GenBank/DDBJ whole genome shotgun (WGS) entry which is preliminary data.</text>
</comment>
<name>X1M8C9_9ZZZZ</name>
<dbReference type="InterPro" id="IPR036397">
    <property type="entry name" value="RNaseH_sf"/>
</dbReference>
<dbReference type="SUPFAM" id="SSF53098">
    <property type="entry name" value="Ribonuclease H-like"/>
    <property type="match status" value="1"/>
</dbReference>
<feature type="non-terminal residue" evidence="2">
    <location>
        <position position="1"/>
    </location>
</feature>
<dbReference type="AlphaFoldDB" id="X1M8C9"/>